<feature type="domain" description="Tudor" evidence="2">
    <location>
        <begin position="289"/>
        <end position="348"/>
    </location>
</feature>
<feature type="domain" description="Tudor" evidence="2">
    <location>
        <begin position="963"/>
        <end position="1019"/>
    </location>
</feature>
<keyword evidence="4" id="KW-1185">Reference proteome</keyword>
<organism evidence="3 4">
    <name type="scientific">Periophthalmus magnuspinnatus</name>
    <dbReference type="NCBI Taxonomy" id="409849"/>
    <lineage>
        <taxon>Eukaryota</taxon>
        <taxon>Metazoa</taxon>
        <taxon>Chordata</taxon>
        <taxon>Craniata</taxon>
        <taxon>Vertebrata</taxon>
        <taxon>Euteleostomi</taxon>
        <taxon>Actinopterygii</taxon>
        <taxon>Neopterygii</taxon>
        <taxon>Teleostei</taxon>
        <taxon>Neoteleostei</taxon>
        <taxon>Acanthomorphata</taxon>
        <taxon>Gobiaria</taxon>
        <taxon>Gobiiformes</taxon>
        <taxon>Gobioidei</taxon>
        <taxon>Gobiidae</taxon>
        <taxon>Oxudercinae</taxon>
        <taxon>Periophthalmus</taxon>
    </lineage>
</organism>
<dbReference type="Ensembl" id="ENSPMGT00000019081.1">
    <property type="protein sequence ID" value="ENSPMGP00000017881.1"/>
    <property type="gene ID" value="ENSPMGG00000014626.1"/>
</dbReference>
<name>A0A3B4ANB9_9GOBI</name>
<dbReference type="PROSITE" id="PS50304">
    <property type="entry name" value="TUDOR"/>
    <property type="match status" value="7"/>
</dbReference>
<dbReference type="Gene3D" id="2.40.50.90">
    <property type="match status" value="6"/>
</dbReference>
<dbReference type="PANTHER" id="PTHR22948">
    <property type="entry name" value="TUDOR DOMAIN CONTAINING PROTEIN"/>
    <property type="match status" value="1"/>
</dbReference>
<dbReference type="Pfam" id="PF00567">
    <property type="entry name" value="TUDOR"/>
    <property type="match status" value="7"/>
</dbReference>
<feature type="domain" description="Tudor" evidence="2">
    <location>
        <begin position="520"/>
        <end position="577"/>
    </location>
</feature>
<feature type="domain" description="Tudor" evidence="2">
    <location>
        <begin position="1265"/>
        <end position="1324"/>
    </location>
</feature>
<dbReference type="SMART" id="SM00333">
    <property type="entry name" value="TUDOR"/>
    <property type="match status" value="7"/>
</dbReference>
<reference evidence="3" key="2">
    <citation type="submission" date="2025-09" db="UniProtKB">
        <authorList>
            <consortium name="Ensembl"/>
        </authorList>
    </citation>
    <scope>IDENTIFICATION</scope>
</reference>
<reference evidence="3" key="1">
    <citation type="submission" date="2025-08" db="UniProtKB">
        <authorList>
            <consortium name="Ensembl"/>
        </authorList>
    </citation>
    <scope>IDENTIFICATION</scope>
</reference>
<dbReference type="STRING" id="409849.ENSPMGP00000017881"/>
<feature type="domain" description="Tudor" evidence="2">
    <location>
        <begin position="62"/>
        <end position="118"/>
    </location>
</feature>
<sequence>MSSIQGLPTKRSETTIVITKVHIHPLCELVEFWAKFSHDGAADYLSLVKNIQSPGNLFKEFEGNPGDQCLAQKDGVWYRASVVSRNGPQYVVFLIDKGITYSTITTMLAWGRKEYFYLPPEVEFCVLANVLPASPDNRWSPVALEFLKSLTGKSVEVHVQDILMLHRVFVLHIPYIAQQMYEMGFARKLPAEMFQDFLLASLQCKSGPTLPLERQSFISLGTGERLHKKEMYMYPELQAGTVETVVVTEVTNPLRIFCQLKVFSQELKKLSEQLTQCCDGRTATCTIGPEMIGFPCSARGPDGKWYRSVLQQVFPANKVVEVLNVDYGTKQIVQVENVRPLASEFFRMPVVTYNCSLHGIIDKGVGWTTAQIDYLRALLLFKTIIAKFEYQSITEGVYYVTLYGDENSNINNLFGSKESCLLQCEKTLGDYAIRSHGHNRNNTSAQQKRMGGMEENKKRLLSLPVEDLPVKSTHVAFVQHVSSPSEFWIQTQNFANELDALMDKLARLYQNDLDDDVVQNPTVGLYCATKAKDGEYYRAVVTQVGNKKVKVHFVDYGNSEEVENRFIKTLPEAFKKLPLLALKCTLADVRPKVREWSQEACELFTKLLMDRALDMHVIAKSDDCHFVQVTDPEAQGEKDLAKLLCAAGFAEKDETRRHSKVKMSSQIVPPFMAQYSKTSFQPQNTVSGGSEQNLPTFKEQMFSIGSVLDVNVSYIESPNDFWCQLVQSVGHLKLLMYDMETYYRNSEFQPLAETACVARHPENGMWYRALIVHKHKTPHVDVLFIDYGQTETVNILDLRKIKQEFLTLPGQAFRCSLFNPVDPTSAINDWTEEAVDRFHSFVDTAANNFVILKCTIYAVMYSEQKIMFNIVNLETPFESICTSLVNLVQSAPSNVLSGPSFRLDTYYYATHNVKIGTEEQVTVTSVKNVSHFYCQLKRNADVLEELQLKVANLCEQLLTIKIPSVFGTLCFARYTDGHWYRGQIKATKPSVLVHFVDYGDTLEIDKADLLPIPKEASDIMAVPVQAVLCSLSDIPDNVPPEANSWFETSSTECDFRALIVAKEPDGKLIVELYQGKVQVNTKIKRLFEHEMETEESIARSTEPTVKPASKKSLEDVKHSTYNNSFVPKSQMTNDESDSVNKKMRPPPKSRQNVKGNLQLYRPPPQRESNDQTSDGTPKCKETGHAKQNGTKSNKQDHRQHTPMPKLADLPSKSITRGMVADVYISHCNSPQSFYVQFVEEQNDIFSIVEKLNDPGTSSKSDTITEVHLGDLVQAEYSDDLFWYRAVVKEKQDKATVLVEFVDFGNTAIVPVSKMRKLDKTFLTLPAYSTHCLLESAAGLEKVLDPEVVSAFESAIGNVGETQLKCKFIQQSGTVWKVSLQGNGVEIEYKPTSVKSQSDGTQSQVKELPSTKATDSCSLRFKQQDFQDGQQLEVYIASITDAQRFWCQSADTRELDRIAESVAKAGNSADPKNLELLSVGSPCIALFSEDQHWYRAEILNKTGDEVSLLFVDYGNASQIKLSDVRQIPPQLIQTPVQAFLCELEGFDSSKGSWETSAADELLMLTADKLLKLTVSKLTKEDAKTKCYVQLECEGQVINESMREFWKSTGSEVLKESETSIETQPLSQAKPVIEEPKKEHTDMEVSKPRESVSKSLDEVNDQILADDTQVSLENFCVSLVVPSEEVENHMCSTSSGSQILENLDVNISAITAEPTDASTYDITVEETVFYCSDESEDLSSSYEARLMDQDLEEQGLSVLDTTGPEDMVSPLDECFLEDMEESSFTETPYESPSKEVDDDPDTCKFSGEQNFYCKRPQMTAQESCCR</sequence>
<accession>A0A3B4ANB9</accession>
<proteinExistence type="predicted"/>
<dbReference type="PANTHER" id="PTHR22948:SF15">
    <property type="entry name" value="TUDOR DOMAIN-CONTAINING PROTEIN 6"/>
    <property type="match status" value="1"/>
</dbReference>
<feature type="domain" description="Tudor" evidence="2">
    <location>
        <begin position="749"/>
        <end position="808"/>
    </location>
</feature>
<feature type="domain" description="Tudor" evidence="2">
    <location>
        <begin position="1475"/>
        <end position="1533"/>
    </location>
</feature>
<dbReference type="Gene3D" id="2.30.30.140">
    <property type="match status" value="6"/>
</dbReference>
<evidence type="ECO:0000259" key="2">
    <source>
        <dbReference type="PROSITE" id="PS50304"/>
    </source>
</evidence>
<protein>
    <recommendedName>
        <fullName evidence="2">Tudor domain-containing protein</fullName>
    </recommendedName>
</protein>
<evidence type="ECO:0000256" key="1">
    <source>
        <dbReference type="SAM" id="MobiDB-lite"/>
    </source>
</evidence>
<dbReference type="SUPFAM" id="SSF63748">
    <property type="entry name" value="Tudor/PWWP/MBT"/>
    <property type="match status" value="7"/>
</dbReference>
<dbReference type="FunFam" id="2.30.30.140:FF:000018">
    <property type="entry name" value="Serine/threonine-protein kinase 31"/>
    <property type="match status" value="2"/>
</dbReference>
<dbReference type="InterPro" id="IPR050621">
    <property type="entry name" value="Tudor_domain_containing"/>
</dbReference>
<evidence type="ECO:0000313" key="3">
    <source>
        <dbReference type="Ensembl" id="ENSPMGP00000017881.1"/>
    </source>
</evidence>
<dbReference type="InterPro" id="IPR002999">
    <property type="entry name" value="Tudor"/>
</dbReference>
<feature type="compositionally biased region" description="Polar residues" evidence="1">
    <location>
        <begin position="1119"/>
        <end position="1133"/>
    </location>
</feature>
<evidence type="ECO:0000313" key="4">
    <source>
        <dbReference type="Proteomes" id="UP000261520"/>
    </source>
</evidence>
<feature type="region of interest" description="Disordered" evidence="1">
    <location>
        <begin position="1778"/>
        <end position="1799"/>
    </location>
</feature>
<dbReference type="InterPro" id="IPR035437">
    <property type="entry name" value="SNase_OB-fold_sf"/>
</dbReference>
<dbReference type="Proteomes" id="UP000261520">
    <property type="component" value="Unplaced"/>
</dbReference>
<feature type="region of interest" description="Disordered" evidence="1">
    <location>
        <begin position="1092"/>
        <end position="1211"/>
    </location>
</feature>